<gene>
    <name evidence="1" type="ORF">C1D09_027200</name>
</gene>
<evidence type="ECO:0000313" key="2">
    <source>
        <dbReference type="Proteomes" id="UP000235507"/>
    </source>
</evidence>
<dbReference type="EMBL" id="PNOT02000321">
    <property type="protein sequence ID" value="TSE03133.1"/>
    <property type="molecule type" value="Genomic_DNA"/>
</dbReference>
<reference evidence="1" key="1">
    <citation type="submission" date="2019-07" db="EMBL/GenBank/DDBJ databases">
        <title>Mesorhizobum intechiensis sp. nov. isolated from nodules of Lotus tenuis growing in lowlands of the Flooding Pampa, Argentina.</title>
        <authorList>
            <person name="Estrella M.J."/>
            <person name="Torres Tejerizo G.A."/>
            <person name="Cumpa Velazquez L.M."/>
            <person name="Fontana F."/>
            <person name="Hansen L."/>
            <person name="Pistorio M."/>
            <person name="Sannazzaro A.I."/>
        </authorList>
    </citation>
    <scope>NUCLEOTIDE SEQUENCE</scope>
    <source>
        <strain evidence="1">BD68</strain>
    </source>
</reference>
<proteinExistence type="predicted"/>
<dbReference type="Proteomes" id="UP000235507">
    <property type="component" value="Unassembled WGS sequence"/>
</dbReference>
<organism evidence="1 2">
    <name type="scientific">Mesorhizobium intechi</name>
    <dbReference type="NCBI Taxonomy" id="537601"/>
    <lineage>
        <taxon>Bacteria</taxon>
        <taxon>Pseudomonadati</taxon>
        <taxon>Pseudomonadota</taxon>
        <taxon>Alphaproteobacteria</taxon>
        <taxon>Hyphomicrobiales</taxon>
        <taxon>Phyllobacteriaceae</taxon>
        <taxon>Mesorhizobium</taxon>
    </lineage>
</organism>
<sequence>MTDATIHNPIGFIDGICGISERQLAGVLRTNPTIKIISQDADTRSSREKFRRDTHKFASYSDISSRTNLRADRD</sequence>
<accession>A0A8T9AJJ6</accession>
<dbReference type="AlphaFoldDB" id="A0A8T9AJJ6"/>
<protein>
    <submittedName>
        <fullName evidence="1">Uncharacterized protein</fullName>
    </submittedName>
</protein>
<keyword evidence="2" id="KW-1185">Reference proteome</keyword>
<evidence type="ECO:0000313" key="1">
    <source>
        <dbReference type="EMBL" id="TSE03133.1"/>
    </source>
</evidence>
<name>A0A8T9AJJ6_9HYPH</name>
<comment type="caution">
    <text evidence="1">The sequence shown here is derived from an EMBL/GenBank/DDBJ whole genome shotgun (WGS) entry which is preliminary data.</text>
</comment>